<dbReference type="RefSeq" id="WP_265964218.1">
    <property type="nucleotide sequence ID" value="NZ_JAPEVI010000003.1"/>
</dbReference>
<name>A0ABT3R4X8_9HYPH</name>
<keyword evidence="2" id="KW-1185">Reference proteome</keyword>
<organism evidence="1 2">
    <name type="scientific">Roseibium salinum</name>
    <dbReference type="NCBI Taxonomy" id="1604349"/>
    <lineage>
        <taxon>Bacteria</taxon>
        <taxon>Pseudomonadati</taxon>
        <taxon>Pseudomonadota</taxon>
        <taxon>Alphaproteobacteria</taxon>
        <taxon>Hyphomicrobiales</taxon>
        <taxon>Stappiaceae</taxon>
        <taxon>Roseibium</taxon>
    </lineage>
</organism>
<dbReference type="EMBL" id="JAPEVI010000003">
    <property type="protein sequence ID" value="MCX2724314.1"/>
    <property type="molecule type" value="Genomic_DNA"/>
</dbReference>
<dbReference type="Proteomes" id="UP001300261">
    <property type="component" value="Unassembled WGS sequence"/>
</dbReference>
<comment type="caution">
    <text evidence="1">The sequence shown here is derived from an EMBL/GenBank/DDBJ whole genome shotgun (WGS) entry which is preliminary data.</text>
</comment>
<protein>
    <submittedName>
        <fullName evidence="1">Uncharacterized protein</fullName>
    </submittedName>
</protein>
<gene>
    <name evidence="1" type="ORF">ON753_18385</name>
</gene>
<sequence>MDNPIFIYIIRKNQKPIGVNSMKPLLLITGVLILGGVTIGAAEDNSELLQPSYVGGTTGEEEYDTFAFRSGIASDLDIRFESDCPGKTCEDIVTNAVRQGEYIGEVSENDEKDTFGFLN</sequence>
<evidence type="ECO:0000313" key="2">
    <source>
        <dbReference type="Proteomes" id="UP001300261"/>
    </source>
</evidence>
<evidence type="ECO:0000313" key="1">
    <source>
        <dbReference type="EMBL" id="MCX2724314.1"/>
    </source>
</evidence>
<reference evidence="1 2" key="1">
    <citation type="journal article" date="2016" name="Int. J. Syst. Evol. Microbiol.">
        <title>Labrenzia salina sp. nov., isolated from the rhizosphere of the halophyte Arthrocnemum macrostachyum.</title>
        <authorList>
            <person name="Camacho M."/>
            <person name="Redondo-Gomez S."/>
            <person name="Rodriguez-Llorente I."/>
            <person name="Rohde M."/>
            <person name="Sproer C."/>
            <person name="Schumann P."/>
            <person name="Klenk H.P."/>
            <person name="Montero-Calasanz M.D.C."/>
        </authorList>
    </citation>
    <scope>NUCLEOTIDE SEQUENCE [LARGE SCALE GENOMIC DNA]</scope>
    <source>
        <strain evidence="1 2">DSM 29163</strain>
    </source>
</reference>
<proteinExistence type="predicted"/>
<accession>A0ABT3R4X8</accession>